<protein>
    <submittedName>
        <fullName evidence="2">DUF1266 domain-containing protein</fullName>
    </submittedName>
</protein>
<comment type="caution">
    <text evidence="2">The sequence shown here is derived from an EMBL/GenBank/DDBJ whole genome shotgun (WGS) entry which is preliminary data.</text>
</comment>
<name>A0A5C6LXP8_9BACT</name>
<evidence type="ECO:0000313" key="2">
    <source>
        <dbReference type="EMBL" id="TWW01564.1"/>
    </source>
</evidence>
<dbReference type="Proteomes" id="UP000318815">
    <property type="component" value="Unassembled WGS sequence"/>
</dbReference>
<keyword evidence="3" id="KW-1185">Reference proteome</keyword>
<feature type="domain" description="DUF1266" evidence="1">
    <location>
        <begin position="129"/>
        <end position="290"/>
    </location>
</feature>
<proteinExistence type="predicted"/>
<dbReference type="AlphaFoldDB" id="A0A5C6LXP8"/>
<organism evidence="2 3">
    <name type="scientific">Chitinophaga pinensis</name>
    <dbReference type="NCBI Taxonomy" id="79329"/>
    <lineage>
        <taxon>Bacteria</taxon>
        <taxon>Pseudomonadati</taxon>
        <taxon>Bacteroidota</taxon>
        <taxon>Chitinophagia</taxon>
        <taxon>Chitinophagales</taxon>
        <taxon>Chitinophagaceae</taxon>
        <taxon>Chitinophaga</taxon>
    </lineage>
</organism>
<accession>A0A5C6LXP8</accession>
<gene>
    <name evidence="2" type="ORF">FEF09_06080</name>
</gene>
<dbReference type="EMBL" id="VOHS01000004">
    <property type="protein sequence ID" value="TWW01564.1"/>
    <property type="molecule type" value="Genomic_DNA"/>
</dbReference>
<dbReference type="OrthoDB" id="1014676at2"/>
<evidence type="ECO:0000259" key="1">
    <source>
        <dbReference type="Pfam" id="PF06889"/>
    </source>
</evidence>
<evidence type="ECO:0000313" key="3">
    <source>
        <dbReference type="Proteomes" id="UP000318815"/>
    </source>
</evidence>
<reference evidence="2 3" key="1">
    <citation type="submission" date="2019-08" db="EMBL/GenBank/DDBJ databases">
        <title>Whole genome sequencing of chitin degrading bacteria Chitinophaga pinensis YS16.</title>
        <authorList>
            <person name="Singh R.P."/>
            <person name="Manchanda G."/>
            <person name="Maurya I.K."/>
            <person name="Joshi N.K."/>
            <person name="Srivastava A.K."/>
        </authorList>
    </citation>
    <scope>NUCLEOTIDE SEQUENCE [LARGE SCALE GENOMIC DNA]</scope>
    <source>
        <strain evidence="2 3">YS-16</strain>
    </source>
</reference>
<dbReference type="InterPro" id="IPR009677">
    <property type="entry name" value="DUF1266"/>
</dbReference>
<sequence>MLLCLLNKYHMKGMYTKIIAAVSLLALTTAGCNSSNAGKEEKKEQTVAAAETVTIKNEELYPFMLAGVYFVHGYGGPTHTFDGLIKPAVKSEPGTADFSKEMQAAYSRYFIFPFKPGDAAGEKDAKATLAEYWDIHNVAGLEKSLTWLLDEGHQAQYAQYRKVLDENGGAAANLNTLDLTKYKLTKEDLPGIQFIKDHYTAFSSAGIKAWDLARYINNICVAYQAGYFNRGEAMAWLMKAPQVAQARYSDWKSYFNDFLLGREFWGGGEADNARFKEEVAGMLEGKYSIYSYMPVK</sequence>
<dbReference type="Pfam" id="PF06889">
    <property type="entry name" value="DUF1266"/>
    <property type="match status" value="1"/>
</dbReference>